<dbReference type="AlphaFoldDB" id="A0A8S3VQU4"/>
<feature type="signal peptide" evidence="2">
    <location>
        <begin position="1"/>
        <end position="20"/>
    </location>
</feature>
<evidence type="ECO:0000313" key="3">
    <source>
        <dbReference type="EMBL" id="CAG2257949.1"/>
    </source>
</evidence>
<keyword evidence="1" id="KW-0472">Membrane</keyword>
<dbReference type="OrthoDB" id="10398101at2759"/>
<keyword evidence="1" id="KW-0812">Transmembrane</keyword>
<gene>
    <name evidence="3" type="ORF">MEDL_69268</name>
</gene>
<evidence type="ECO:0008006" key="5">
    <source>
        <dbReference type="Google" id="ProtNLM"/>
    </source>
</evidence>
<sequence>MCEVRTISVFLTLLTIFCNSAVVSKPATNKMTLPASNSQFIDRELTKCCPNCHQVDTKKCQSKYDRAESYGLIECTVNCSSWHQLERCSVRCTGSPFQLRETENDCECVFTHESNEINIYSKSEKEGADLSPVLLYCIVVSFATLMIWLTELVFKIKARLCGRKTSIACVEKDEKASMFPNILRLKTWVHSTRRHNIGIRSDNYCEPWEVTSNV</sequence>
<accession>A0A8S3VQU4</accession>
<proteinExistence type="predicted"/>
<dbReference type="EMBL" id="CAJPWZ010003335">
    <property type="protein sequence ID" value="CAG2257949.1"/>
    <property type="molecule type" value="Genomic_DNA"/>
</dbReference>
<protein>
    <recommendedName>
        <fullName evidence="5">TNFR-Cys domain-containing protein</fullName>
    </recommendedName>
</protein>
<keyword evidence="2" id="KW-0732">Signal</keyword>
<evidence type="ECO:0000256" key="1">
    <source>
        <dbReference type="SAM" id="Phobius"/>
    </source>
</evidence>
<evidence type="ECO:0000313" key="4">
    <source>
        <dbReference type="Proteomes" id="UP000683360"/>
    </source>
</evidence>
<feature type="chain" id="PRO_5035810106" description="TNFR-Cys domain-containing protein" evidence="2">
    <location>
        <begin position="21"/>
        <end position="214"/>
    </location>
</feature>
<dbReference type="Proteomes" id="UP000683360">
    <property type="component" value="Unassembled WGS sequence"/>
</dbReference>
<organism evidence="3 4">
    <name type="scientific">Mytilus edulis</name>
    <name type="common">Blue mussel</name>
    <dbReference type="NCBI Taxonomy" id="6550"/>
    <lineage>
        <taxon>Eukaryota</taxon>
        <taxon>Metazoa</taxon>
        <taxon>Spiralia</taxon>
        <taxon>Lophotrochozoa</taxon>
        <taxon>Mollusca</taxon>
        <taxon>Bivalvia</taxon>
        <taxon>Autobranchia</taxon>
        <taxon>Pteriomorphia</taxon>
        <taxon>Mytilida</taxon>
        <taxon>Mytiloidea</taxon>
        <taxon>Mytilidae</taxon>
        <taxon>Mytilinae</taxon>
        <taxon>Mytilus</taxon>
    </lineage>
</organism>
<reference evidence="3" key="1">
    <citation type="submission" date="2021-03" db="EMBL/GenBank/DDBJ databases">
        <authorList>
            <person name="Bekaert M."/>
        </authorList>
    </citation>
    <scope>NUCLEOTIDE SEQUENCE</scope>
</reference>
<feature type="transmembrane region" description="Helical" evidence="1">
    <location>
        <begin position="133"/>
        <end position="154"/>
    </location>
</feature>
<evidence type="ECO:0000256" key="2">
    <source>
        <dbReference type="SAM" id="SignalP"/>
    </source>
</evidence>
<keyword evidence="4" id="KW-1185">Reference proteome</keyword>
<comment type="caution">
    <text evidence="3">The sequence shown here is derived from an EMBL/GenBank/DDBJ whole genome shotgun (WGS) entry which is preliminary data.</text>
</comment>
<keyword evidence="1" id="KW-1133">Transmembrane helix</keyword>
<name>A0A8S3VQU4_MYTED</name>